<name>F4R9X4_MELLP</name>
<evidence type="ECO:0000313" key="3">
    <source>
        <dbReference type="Proteomes" id="UP000001072"/>
    </source>
</evidence>
<dbReference type="HOGENOM" id="CLU_019614_1_0_1"/>
<dbReference type="VEuPathDB" id="FungiDB:MELLADRAFT_103287"/>
<keyword evidence="3" id="KW-1185">Reference proteome</keyword>
<sequence length="501" mass="55933">MAPDREYSAFPIKTVKPYALLPLPEPLIISGLLCPNCRKPHSTKYFKPANQSNEPLIGVSVVAQLIHGDPGANPNDAQTMPQTINQPKKKSVPLIQQCVGYEGKFAKGHTTRKNGECAIKCCRNCCEQLKPIDIRCSKHNAMPKTKQQNRVGGNSNVSLNATQRQRIQSPSIKNDTQGDAEPVLTQGPPQSLSADVYQASHVFSSPLSAAQINRFRQTTLQKQAEERDDKDHASVASKTATFVIWAGMDDNPLGCETWRVYAPRWPTLKLNQSTTLMEQVRLKLGDTWNGDLQVWIPEEKTWVKMQTSIVEEYNPLCRRILILFPGVKPETCKDIDFHMDLVKAMTNPNDIFQPHEQTPTPSLPQPTAHAIAPPPPPPPPSDGGGSPEPEIEILSTSKTVWPTNPAVSMRSLMQLVQLTLAPHDLSNQKAFDRVYGNSYTYTQSTVSKYLRWLTPLEENGRLSAYVNQGNPSVIAGREYFGKEWKQLDKRRTKTKAVRRVA</sequence>
<feature type="region of interest" description="Disordered" evidence="1">
    <location>
        <begin position="349"/>
        <end position="391"/>
    </location>
</feature>
<dbReference type="RefSeq" id="XP_007406073.1">
    <property type="nucleotide sequence ID" value="XM_007406011.1"/>
</dbReference>
<feature type="region of interest" description="Disordered" evidence="1">
    <location>
        <begin position="163"/>
        <end position="191"/>
    </location>
</feature>
<dbReference type="GeneID" id="18921930"/>
<gene>
    <name evidence="2" type="ORF">MELLADRAFT_103287</name>
</gene>
<feature type="compositionally biased region" description="Polar residues" evidence="1">
    <location>
        <begin position="349"/>
        <end position="360"/>
    </location>
</feature>
<organism evidence="3">
    <name type="scientific">Melampsora larici-populina (strain 98AG31 / pathotype 3-4-7)</name>
    <name type="common">Poplar leaf rust fungus</name>
    <dbReference type="NCBI Taxonomy" id="747676"/>
    <lineage>
        <taxon>Eukaryota</taxon>
        <taxon>Fungi</taxon>
        <taxon>Dikarya</taxon>
        <taxon>Basidiomycota</taxon>
        <taxon>Pucciniomycotina</taxon>
        <taxon>Pucciniomycetes</taxon>
        <taxon>Pucciniales</taxon>
        <taxon>Melampsoraceae</taxon>
        <taxon>Melampsora</taxon>
    </lineage>
</organism>
<evidence type="ECO:0000256" key="1">
    <source>
        <dbReference type="SAM" id="MobiDB-lite"/>
    </source>
</evidence>
<dbReference type="EMBL" id="GL883094">
    <property type="protein sequence ID" value="EGG10604.1"/>
    <property type="molecule type" value="Genomic_DNA"/>
</dbReference>
<dbReference type="Proteomes" id="UP000001072">
    <property type="component" value="Unassembled WGS sequence"/>
</dbReference>
<feature type="compositionally biased region" description="Pro residues" evidence="1">
    <location>
        <begin position="372"/>
        <end position="381"/>
    </location>
</feature>
<dbReference type="InParanoid" id="F4R9X4"/>
<dbReference type="AlphaFoldDB" id="F4R9X4"/>
<protein>
    <submittedName>
        <fullName evidence="2">Uncharacterized protein</fullName>
    </submittedName>
</protein>
<accession>F4R9X4</accession>
<dbReference type="KEGG" id="mlr:MELLADRAFT_103287"/>
<reference evidence="3" key="1">
    <citation type="journal article" date="2011" name="Proc. Natl. Acad. Sci. U.S.A.">
        <title>Obligate biotrophy features unraveled by the genomic analysis of rust fungi.</title>
        <authorList>
            <person name="Duplessis S."/>
            <person name="Cuomo C.A."/>
            <person name="Lin Y.-C."/>
            <person name="Aerts A."/>
            <person name="Tisserant E."/>
            <person name="Veneault-Fourrey C."/>
            <person name="Joly D.L."/>
            <person name="Hacquard S."/>
            <person name="Amselem J."/>
            <person name="Cantarel B.L."/>
            <person name="Chiu R."/>
            <person name="Coutinho P.M."/>
            <person name="Feau N."/>
            <person name="Field M."/>
            <person name="Frey P."/>
            <person name="Gelhaye E."/>
            <person name="Goldberg J."/>
            <person name="Grabherr M.G."/>
            <person name="Kodira C.D."/>
            <person name="Kohler A."/>
            <person name="Kuees U."/>
            <person name="Lindquist E.A."/>
            <person name="Lucas S.M."/>
            <person name="Mago R."/>
            <person name="Mauceli E."/>
            <person name="Morin E."/>
            <person name="Murat C."/>
            <person name="Pangilinan J.L."/>
            <person name="Park R."/>
            <person name="Pearson M."/>
            <person name="Quesneville H."/>
            <person name="Rouhier N."/>
            <person name="Sakthikumar S."/>
            <person name="Salamov A.A."/>
            <person name="Schmutz J."/>
            <person name="Selles B."/>
            <person name="Shapiro H."/>
            <person name="Tanguay P."/>
            <person name="Tuskan G.A."/>
            <person name="Henrissat B."/>
            <person name="Van de Peer Y."/>
            <person name="Rouze P."/>
            <person name="Ellis J.G."/>
            <person name="Dodds P.N."/>
            <person name="Schein J.E."/>
            <person name="Zhong S."/>
            <person name="Hamelin R.C."/>
            <person name="Grigoriev I.V."/>
            <person name="Szabo L.J."/>
            <person name="Martin F."/>
        </authorList>
    </citation>
    <scope>NUCLEOTIDE SEQUENCE [LARGE SCALE GENOMIC DNA]</scope>
    <source>
        <strain evidence="3">98AG31 / pathotype 3-4-7</strain>
    </source>
</reference>
<evidence type="ECO:0000313" key="2">
    <source>
        <dbReference type="EMBL" id="EGG10604.1"/>
    </source>
</evidence>
<proteinExistence type="predicted"/>
<feature type="compositionally biased region" description="Polar residues" evidence="1">
    <location>
        <begin position="163"/>
        <end position="177"/>
    </location>
</feature>